<sequence length="40" mass="4493">MSTLTFTESVSIFSSYFLVSSWPVPSLMIKVLTSSNLYKT</sequence>
<evidence type="ECO:0000256" key="1">
    <source>
        <dbReference type="SAM" id="Phobius"/>
    </source>
</evidence>
<keyword evidence="1" id="KW-0472">Membrane</keyword>
<organism evidence="2 3">
    <name type="scientific">Streptococcus infantarius subsp. infantarius ATCC BAA-102</name>
    <dbReference type="NCBI Taxonomy" id="471872"/>
    <lineage>
        <taxon>Bacteria</taxon>
        <taxon>Bacillati</taxon>
        <taxon>Bacillota</taxon>
        <taxon>Bacilli</taxon>
        <taxon>Lactobacillales</taxon>
        <taxon>Streptococcaceae</taxon>
        <taxon>Streptococcus</taxon>
    </lineage>
</organism>
<evidence type="ECO:0000313" key="3">
    <source>
        <dbReference type="Proteomes" id="UP000005602"/>
    </source>
</evidence>
<keyword evidence="1" id="KW-0812">Transmembrane</keyword>
<keyword evidence="3" id="KW-1185">Reference proteome</keyword>
<gene>
    <name evidence="2" type="ORF">STRINF_01029</name>
</gene>
<comment type="caution">
    <text evidence="2">The sequence shown here is derived from an EMBL/GenBank/DDBJ whole genome shotgun (WGS) entry which is preliminary data.</text>
</comment>
<dbReference type="Proteomes" id="UP000005602">
    <property type="component" value="Unassembled WGS sequence"/>
</dbReference>
<dbReference type="EMBL" id="ABJK02000019">
    <property type="protein sequence ID" value="EDT47664.1"/>
    <property type="molecule type" value="Genomic_DNA"/>
</dbReference>
<name>A0ABM9XEE3_9STRE</name>
<feature type="transmembrane region" description="Helical" evidence="1">
    <location>
        <begin position="12"/>
        <end position="32"/>
    </location>
</feature>
<proteinExistence type="predicted"/>
<reference evidence="2" key="1">
    <citation type="submission" date="2008-03" db="EMBL/GenBank/DDBJ databases">
        <authorList>
            <person name="Fulton L."/>
            <person name="Clifton S."/>
            <person name="Fulton B."/>
            <person name="Xu J."/>
            <person name="Minx P."/>
            <person name="Pepin K.H."/>
            <person name="Johnson M."/>
            <person name="Thiruvilangam P."/>
            <person name="Bhonagiri V."/>
            <person name="Nash W.E."/>
            <person name="Mardis E.R."/>
            <person name="Wilson R.K."/>
        </authorList>
    </citation>
    <scope>NUCLEOTIDE SEQUENCE [LARGE SCALE GENOMIC DNA]</scope>
    <source>
        <strain evidence="2">ATCC BAA-102</strain>
    </source>
</reference>
<reference evidence="2" key="2">
    <citation type="submission" date="2013-09" db="EMBL/GenBank/DDBJ databases">
        <title>Draft genome sequence of Streptococcus infantarius subsp. infantarius ATCC BAA-102.</title>
        <authorList>
            <person name="Sudarsanam P."/>
            <person name="Ley R."/>
            <person name="Guruge J."/>
            <person name="Turnbaugh P.J."/>
            <person name="Mahowald M."/>
            <person name="Liep D."/>
            <person name="Gordon J."/>
        </authorList>
    </citation>
    <scope>NUCLEOTIDE SEQUENCE</scope>
    <source>
        <strain evidence="2">ATCC BAA-102</strain>
    </source>
</reference>
<evidence type="ECO:0000313" key="2">
    <source>
        <dbReference type="EMBL" id="EDT47664.1"/>
    </source>
</evidence>
<keyword evidence="1" id="KW-1133">Transmembrane helix</keyword>
<accession>A0ABM9XEE3</accession>
<protein>
    <submittedName>
        <fullName evidence="2">Uncharacterized protein</fullName>
    </submittedName>
</protein>